<dbReference type="OMA" id="MQQEIQG"/>
<dbReference type="Proteomes" id="UP000688137">
    <property type="component" value="Unassembled WGS sequence"/>
</dbReference>
<sequence>MQQEIQGEEKNYEVKIQFEQNNSELIEQVLSVDNVDGILKMDSNENQLVLTFNSNDVKKVGQTVNHTIDQLLLVLETINYTKK</sequence>
<dbReference type="EMBL" id="CAJJDM010000002">
    <property type="protein sequence ID" value="CAD8043383.1"/>
    <property type="molecule type" value="Genomic_DNA"/>
</dbReference>
<name>A0A8S1JMC4_PARPR</name>
<keyword evidence="3" id="KW-1185">Reference proteome</keyword>
<gene>
    <name evidence="2" type="ORF">PPRIM_AZ9-3.1.T0050034</name>
</gene>
<proteinExistence type="inferred from homology"/>
<evidence type="ECO:0000313" key="2">
    <source>
        <dbReference type="EMBL" id="CAD8043383.1"/>
    </source>
</evidence>
<dbReference type="AlphaFoldDB" id="A0A8S1JMC4"/>
<organism evidence="2 3">
    <name type="scientific">Paramecium primaurelia</name>
    <dbReference type="NCBI Taxonomy" id="5886"/>
    <lineage>
        <taxon>Eukaryota</taxon>
        <taxon>Sar</taxon>
        <taxon>Alveolata</taxon>
        <taxon>Ciliophora</taxon>
        <taxon>Intramacronucleata</taxon>
        <taxon>Oligohymenophorea</taxon>
        <taxon>Peniculida</taxon>
        <taxon>Parameciidae</taxon>
        <taxon>Paramecium</taxon>
    </lineage>
</organism>
<evidence type="ECO:0000256" key="1">
    <source>
        <dbReference type="ARBA" id="ARBA00007073"/>
    </source>
</evidence>
<reference evidence="2" key="1">
    <citation type="submission" date="2021-01" db="EMBL/GenBank/DDBJ databases">
        <authorList>
            <consortium name="Genoscope - CEA"/>
            <person name="William W."/>
        </authorList>
    </citation>
    <scope>NUCLEOTIDE SEQUENCE</scope>
</reference>
<protein>
    <submittedName>
        <fullName evidence="2">Uncharacterized protein</fullName>
    </submittedName>
</protein>
<dbReference type="Pfam" id="PF09341">
    <property type="entry name" value="Pcc1"/>
    <property type="match status" value="1"/>
</dbReference>
<dbReference type="InterPro" id="IPR015419">
    <property type="entry name" value="CTAG/Pcc1"/>
</dbReference>
<evidence type="ECO:0000313" key="3">
    <source>
        <dbReference type="Proteomes" id="UP000688137"/>
    </source>
</evidence>
<comment type="caution">
    <text evidence="2">The sequence shown here is derived from an EMBL/GenBank/DDBJ whole genome shotgun (WGS) entry which is preliminary data.</text>
</comment>
<accession>A0A8S1JMC4</accession>
<comment type="similarity">
    <text evidence="1">Belongs to the CTAG/PCC1 family.</text>
</comment>